<dbReference type="EMBL" id="CP001800">
    <property type="protein sequence ID" value="ACX90420.1"/>
    <property type="molecule type" value="Genomic_DNA"/>
</dbReference>
<dbReference type="KEGG" id="sol:Ssol_0120"/>
<name>D0KUU9_SACS9</name>
<sequence length="31" mass="3597">MEFRKMKGFTVTSVKTSAEDLILNIVKFYEA</sequence>
<dbReference type="HOGENOM" id="CLU_3394561_0_0_2"/>
<organism evidence="1">
    <name type="scientific">Saccharolobus solfataricus (strain 98/2)</name>
    <name type="common">Sulfolobus solfataricus</name>
    <dbReference type="NCBI Taxonomy" id="555311"/>
    <lineage>
        <taxon>Archaea</taxon>
        <taxon>Thermoproteota</taxon>
        <taxon>Thermoprotei</taxon>
        <taxon>Sulfolobales</taxon>
        <taxon>Sulfolobaceae</taxon>
        <taxon>Saccharolobus</taxon>
    </lineage>
</organism>
<proteinExistence type="predicted"/>
<protein>
    <submittedName>
        <fullName evidence="1">Uncharacterized protein</fullName>
    </submittedName>
</protein>
<accession>D0KUU9</accession>
<dbReference type="AlphaFoldDB" id="D0KUU9"/>
<reference evidence="1" key="1">
    <citation type="submission" date="2009-10" db="EMBL/GenBank/DDBJ databases">
        <title>Complete sequence of Sulfolobus solfataricus 98/2.</title>
        <authorList>
            <consortium name="US DOE Joint Genome Institute"/>
            <person name="Lucas S."/>
            <person name="Copeland A."/>
            <person name="Lapidus A."/>
            <person name="Glavina del Rio T."/>
            <person name="Tice H."/>
            <person name="Bruce D."/>
            <person name="Goodwin L."/>
            <person name="Pitluck S."/>
            <person name="Munk A.C."/>
            <person name="Brettin T."/>
            <person name="Detter J.C."/>
            <person name="Han C."/>
            <person name="Tapia R."/>
            <person name="Larimer F."/>
            <person name="Land M."/>
            <person name="Hauser L."/>
            <person name="Kyrpides N."/>
            <person name="Ovchinnikova G."/>
            <person name="Mead D."/>
        </authorList>
    </citation>
    <scope>NUCLEOTIDE SEQUENCE [LARGE SCALE GENOMIC DNA]</scope>
    <source>
        <strain evidence="1">98/2</strain>
    </source>
</reference>
<evidence type="ECO:0000313" key="1">
    <source>
        <dbReference type="EMBL" id="ACX90420.1"/>
    </source>
</evidence>
<gene>
    <name evidence="1" type="ordered locus">Ssol_0120</name>
</gene>